<dbReference type="RefSeq" id="WP_093476213.1">
    <property type="nucleotide sequence ID" value="NZ_FOUI01000009.1"/>
</dbReference>
<evidence type="ECO:0000313" key="2">
    <source>
        <dbReference type="Proteomes" id="UP000243629"/>
    </source>
</evidence>
<dbReference type="InterPro" id="IPR011990">
    <property type="entry name" value="TPR-like_helical_dom_sf"/>
</dbReference>
<accession>A0A1I4SC11</accession>
<organism evidence="1 2">
    <name type="scientific">Halopseudomonas yangmingensis</name>
    <dbReference type="NCBI Taxonomy" id="1720063"/>
    <lineage>
        <taxon>Bacteria</taxon>
        <taxon>Pseudomonadati</taxon>
        <taxon>Pseudomonadota</taxon>
        <taxon>Gammaproteobacteria</taxon>
        <taxon>Pseudomonadales</taxon>
        <taxon>Pseudomonadaceae</taxon>
        <taxon>Halopseudomonas</taxon>
    </lineage>
</organism>
<protein>
    <recommendedName>
        <fullName evidence="3">Tetratricopeptide repeat-containing protein</fullName>
    </recommendedName>
</protein>
<evidence type="ECO:0008006" key="3">
    <source>
        <dbReference type="Google" id="ProtNLM"/>
    </source>
</evidence>
<evidence type="ECO:0000313" key="1">
    <source>
        <dbReference type="EMBL" id="SFM61823.1"/>
    </source>
</evidence>
<keyword evidence="2" id="KW-1185">Reference proteome</keyword>
<reference evidence="2" key="1">
    <citation type="submission" date="2016-10" db="EMBL/GenBank/DDBJ databases">
        <authorList>
            <person name="Varghese N."/>
            <person name="Submissions S."/>
        </authorList>
    </citation>
    <scope>NUCLEOTIDE SEQUENCE [LARGE SCALE GENOMIC DNA]</scope>
    <source>
        <strain evidence="2">DSM 24213</strain>
    </source>
</reference>
<dbReference type="STRING" id="1720063.SAMN05216217_109110"/>
<proteinExistence type="predicted"/>
<sequence length="124" mass="14134">MNVSVPLLLGSFMLVLTGCAGSPHGNINKAWRAYDQGDCQQANYQLSQAERRSRSRAHLQPEISLLRGLCLERQALYVDAVQTYRWIIRQHPSSEYAWRAGARLETLRQLGHHDPDTPLPPEKR</sequence>
<dbReference type="EMBL" id="FOUI01000009">
    <property type="protein sequence ID" value="SFM61823.1"/>
    <property type="molecule type" value="Genomic_DNA"/>
</dbReference>
<dbReference type="OrthoDB" id="7011433at2"/>
<dbReference type="AlphaFoldDB" id="A0A1I4SC11"/>
<gene>
    <name evidence="1" type="ORF">SAMN05216217_109110</name>
</gene>
<name>A0A1I4SC11_9GAMM</name>
<dbReference type="SUPFAM" id="SSF48452">
    <property type="entry name" value="TPR-like"/>
    <property type="match status" value="1"/>
</dbReference>
<dbReference type="Gene3D" id="1.25.40.10">
    <property type="entry name" value="Tetratricopeptide repeat domain"/>
    <property type="match status" value="1"/>
</dbReference>
<dbReference type="Proteomes" id="UP000243629">
    <property type="component" value="Unassembled WGS sequence"/>
</dbReference>